<dbReference type="Pfam" id="PF00004">
    <property type="entry name" value="AAA"/>
    <property type="match status" value="2"/>
</dbReference>
<dbReference type="SMART" id="SM00382">
    <property type="entry name" value="AAA"/>
    <property type="match status" value="2"/>
</dbReference>
<evidence type="ECO:0000256" key="1">
    <source>
        <dbReference type="ARBA" id="ARBA00004123"/>
    </source>
</evidence>
<evidence type="ECO:0000256" key="2">
    <source>
        <dbReference type="ARBA" id="ARBA00022705"/>
    </source>
</evidence>
<gene>
    <name evidence="11" type="ORF">F2Q68_00012857</name>
</gene>
<protein>
    <recommendedName>
        <fullName evidence="10">AAA+ ATPase domain-containing protein</fullName>
    </recommendedName>
</protein>
<keyword evidence="6" id="KW-0539">Nucleus</keyword>
<sequence length="497" mass="54806">MHEKLWVDKYSPSSFTELLSDEQTNREVLLWLKQWDASVFGSEIRSTTDEVLSALKRHSTPSHRQKSDSAFTRKKQFNRWGKDTSSFPKNSDVSDSNATDNHDLRNKKSKLIGPPEQKILLLCGPPGLGKTTLAHVAAKHCGYRVVEINASDERSAAAIETRILDVVQMNSVTADSRPKCLVIDEIDGALGDGKGAVDVILKMVLAEKKHATGKENIDNGKTSSKKERRTAPLSRPVICICNDLYVPALRPLRQIAKVHVFVQPTVSRVVNRLKYICNMEGMKTRSFGLSALADYTGIFLPFHIWGKDSSSFPKNSDVSDSNATDNHDLRNKKSKLIGPPEQKILLLCGPPGLGKTTLAHVAAKHCGYRVVEINASDERSAAAIETRILDVVQMNSVTADSRPKCLVIDEIDGALGDGKGAVDVILKMVLAEKKHVTGKENIDNGKTSSKKERRTAPLSRPVICICNDLYVPALRPLRQIAKVHVFVQPTVSRVVNR</sequence>
<dbReference type="EMBL" id="QGKW02001940">
    <property type="protein sequence ID" value="KAF2557691.1"/>
    <property type="molecule type" value="Genomic_DNA"/>
</dbReference>
<evidence type="ECO:0000313" key="11">
    <source>
        <dbReference type="EMBL" id="KAF2557691.1"/>
    </source>
</evidence>
<evidence type="ECO:0000256" key="4">
    <source>
        <dbReference type="ARBA" id="ARBA00022840"/>
    </source>
</evidence>
<feature type="compositionally biased region" description="Polar residues" evidence="9">
    <location>
        <begin position="83"/>
        <end position="99"/>
    </location>
</feature>
<evidence type="ECO:0000256" key="3">
    <source>
        <dbReference type="ARBA" id="ARBA00022741"/>
    </source>
</evidence>
<dbReference type="GO" id="GO:0006260">
    <property type="term" value="P:DNA replication"/>
    <property type="evidence" value="ECO:0007669"/>
    <property type="project" value="UniProtKB-KW"/>
</dbReference>
<dbReference type="AlphaFoldDB" id="A0A8S9HET3"/>
<dbReference type="CDD" id="cd00009">
    <property type="entry name" value="AAA"/>
    <property type="match status" value="2"/>
</dbReference>
<feature type="region of interest" description="Disordered" evidence="9">
    <location>
        <begin position="80"/>
        <end position="109"/>
    </location>
</feature>
<evidence type="ECO:0000259" key="10">
    <source>
        <dbReference type="SMART" id="SM00382"/>
    </source>
</evidence>
<keyword evidence="2" id="KW-0235">DNA replication</keyword>
<dbReference type="GO" id="GO:0005524">
    <property type="term" value="F:ATP binding"/>
    <property type="evidence" value="ECO:0007669"/>
    <property type="project" value="UniProtKB-KW"/>
</dbReference>
<comment type="caution">
    <text evidence="11">The sequence shown here is derived from an EMBL/GenBank/DDBJ whole genome shotgun (WGS) entry which is preliminary data.</text>
</comment>
<dbReference type="FunFam" id="3.40.50.300:FF:001083">
    <property type="entry name" value="Chromosome transmission fidelity factor 18"/>
    <property type="match status" value="1"/>
</dbReference>
<evidence type="ECO:0000256" key="8">
    <source>
        <dbReference type="ARBA" id="ARBA00043975"/>
    </source>
</evidence>
<dbReference type="Proteomes" id="UP000712281">
    <property type="component" value="Unassembled WGS sequence"/>
</dbReference>
<dbReference type="Gene3D" id="3.40.50.300">
    <property type="entry name" value="P-loop containing nucleotide triphosphate hydrolases"/>
    <property type="match status" value="2"/>
</dbReference>
<organism evidence="11 12">
    <name type="scientific">Brassica cretica</name>
    <name type="common">Mustard</name>
    <dbReference type="NCBI Taxonomy" id="69181"/>
    <lineage>
        <taxon>Eukaryota</taxon>
        <taxon>Viridiplantae</taxon>
        <taxon>Streptophyta</taxon>
        <taxon>Embryophyta</taxon>
        <taxon>Tracheophyta</taxon>
        <taxon>Spermatophyta</taxon>
        <taxon>Magnoliopsida</taxon>
        <taxon>eudicotyledons</taxon>
        <taxon>Gunneridae</taxon>
        <taxon>Pentapetalae</taxon>
        <taxon>rosids</taxon>
        <taxon>malvids</taxon>
        <taxon>Brassicales</taxon>
        <taxon>Brassicaceae</taxon>
        <taxon>Brassiceae</taxon>
        <taxon>Brassica</taxon>
    </lineage>
</organism>
<evidence type="ECO:0000256" key="5">
    <source>
        <dbReference type="ARBA" id="ARBA00023125"/>
    </source>
</evidence>
<keyword evidence="5" id="KW-0238">DNA-binding</keyword>
<dbReference type="InterPro" id="IPR027417">
    <property type="entry name" value="P-loop_NTPase"/>
</dbReference>
<evidence type="ECO:0000256" key="9">
    <source>
        <dbReference type="SAM" id="MobiDB-lite"/>
    </source>
</evidence>
<accession>A0A8S9HET3</accession>
<reference evidence="11" key="1">
    <citation type="submission" date="2019-12" db="EMBL/GenBank/DDBJ databases">
        <title>Genome sequencing and annotation of Brassica cretica.</title>
        <authorList>
            <person name="Studholme D.J."/>
            <person name="Sarris P.F."/>
        </authorList>
    </citation>
    <scope>NUCLEOTIDE SEQUENCE</scope>
    <source>
        <strain evidence="11">PFS-001/15</strain>
        <tissue evidence="11">Leaf</tissue>
    </source>
</reference>
<feature type="domain" description="AAA+ ATPase" evidence="10">
    <location>
        <begin position="341"/>
        <end position="490"/>
    </location>
</feature>
<dbReference type="PANTHER" id="PTHR46765:SF1">
    <property type="entry name" value="P-LOOP CONTAINING NUCLEOSIDE TRIPHOSPHATE HYDROLASES SUPERFAMILY PROTEIN"/>
    <property type="match status" value="1"/>
</dbReference>
<keyword evidence="3" id="KW-0547">Nucleotide-binding</keyword>
<dbReference type="GO" id="GO:0016887">
    <property type="term" value="F:ATP hydrolysis activity"/>
    <property type="evidence" value="ECO:0007669"/>
    <property type="project" value="InterPro"/>
</dbReference>
<comment type="similarity">
    <text evidence="8">Belongs to the activator 1 small subunits family. CTF18 subfamily.</text>
</comment>
<feature type="region of interest" description="Disordered" evidence="9">
    <location>
        <begin position="315"/>
        <end position="334"/>
    </location>
</feature>
<proteinExistence type="inferred from homology"/>
<feature type="compositionally biased region" description="Polar residues" evidence="9">
    <location>
        <begin position="315"/>
        <end position="324"/>
    </location>
</feature>
<dbReference type="SUPFAM" id="SSF52540">
    <property type="entry name" value="P-loop containing nucleoside triphosphate hydrolases"/>
    <property type="match status" value="2"/>
</dbReference>
<keyword evidence="7" id="KW-0131">Cell cycle</keyword>
<evidence type="ECO:0000256" key="7">
    <source>
        <dbReference type="ARBA" id="ARBA00023306"/>
    </source>
</evidence>
<keyword evidence="4" id="KW-0067">ATP-binding</keyword>
<dbReference type="GO" id="GO:0003677">
    <property type="term" value="F:DNA binding"/>
    <property type="evidence" value="ECO:0007669"/>
    <property type="project" value="UniProtKB-KW"/>
</dbReference>
<dbReference type="InterPro" id="IPR003959">
    <property type="entry name" value="ATPase_AAA_core"/>
</dbReference>
<name>A0A8S9HET3_BRACR</name>
<feature type="domain" description="AAA+ ATPase" evidence="10">
    <location>
        <begin position="116"/>
        <end position="265"/>
    </location>
</feature>
<evidence type="ECO:0000313" key="12">
    <source>
        <dbReference type="Proteomes" id="UP000712281"/>
    </source>
</evidence>
<comment type="subcellular location">
    <subcellularLocation>
        <location evidence="1">Nucleus</location>
    </subcellularLocation>
</comment>
<dbReference type="InterPro" id="IPR003593">
    <property type="entry name" value="AAA+_ATPase"/>
</dbReference>
<dbReference type="PANTHER" id="PTHR46765">
    <property type="entry name" value="P-LOOP CONTAINING NUCLEOSIDE TRIPHOSPHATE HYDROLASES SUPERFAMILY PROTEIN"/>
    <property type="match status" value="1"/>
</dbReference>
<dbReference type="GO" id="GO:0005634">
    <property type="term" value="C:nucleus"/>
    <property type="evidence" value="ECO:0007669"/>
    <property type="project" value="UniProtKB-SubCell"/>
</dbReference>
<evidence type="ECO:0000256" key="6">
    <source>
        <dbReference type="ARBA" id="ARBA00023242"/>
    </source>
</evidence>
<dbReference type="InterPro" id="IPR053016">
    <property type="entry name" value="CTF18-RFC_complex"/>
</dbReference>